<feature type="binding site" evidence="6">
    <location>
        <position position="294"/>
    </location>
    <ligand>
        <name>(S)-malate</name>
        <dbReference type="ChEBI" id="CHEBI:15589"/>
    </ligand>
</feature>
<dbReference type="CDD" id="cd05311">
    <property type="entry name" value="NAD_bind_2_malic_enz"/>
    <property type="match status" value="1"/>
</dbReference>
<dbReference type="SUPFAM" id="SSF53223">
    <property type="entry name" value="Aminoacid dehydrogenase-like, N-terminal domain"/>
    <property type="match status" value="1"/>
</dbReference>
<proteinExistence type="inferred from homology"/>
<dbReference type="GO" id="GO:0051287">
    <property type="term" value="F:NAD binding"/>
    <property type="evidence" value="ECO:0007669"/>
    <property type="project" value="InterPro"/>
</dbReference>
<dbReference type="InterPro" id="IPR051674">
    <property type="entry name" value="Malate_Decarboxylase"/>
</dbReference>
<feature type="binding site" evidence="7">
    <location>
        <position position="133"/>
    </location>
    <ligand>
        <name>a divalent metal cation</name>
        <dbReference type="ChEBI" id="CHEBI:60240"/>
    </ligand>
</feature>
<comment type="cofactor">
    <cofactor evidence="7">
        <name>Mg(2+)</name>
        <dbReference type="ChEBI" id="CHEBI:18420"/>
    </cofactor>
    <cofactor evidence="7">
        <name>Mn(2+)</name>
        <dbReference type="ChEBI" id="CHEBI:29035"/>
    </cofactor>
    <text evidence="7">Divalent metal cations. Prefers magnesium or manganese.</text>
</comment>
<evidence type="ECO:0000256" key="4">
    <source>
        <dbReference type="ARBA" id="ARBA00023002"/>
    </source>
</evidence>
<name>B3QYN6_CHLT3</name>
<feature type="binding site" evidence="7">
    <location>
        <position position="134"/>
    </location>
    <ligand>
        <name>a divalent metal cation</name>
        <dbReference type="ChEBI" id="CHEBI:60240"/>
    </ligand>
</feature>
<feature type="binding site" evidence="6">
    <location>
        <position position="324"/>
    </location>
    <ligand>
        <name>(S)-malate</name>
        <dbReference type="ChEBI" id="CHEBI:15589"/>
    </ligand>
</feature>
<dbReference type="SMART" id="SM00919">
    <property type="entry name" value="Malic_M"/>
    <property type="match status" value="1"/>
</dbReference>
<feature type="active site" description="Proton donor" evidence="5">
    <location>
        <position position="36"/>
    </location>
</feature>
<dbReference type="InterPro" id="IPR012302">
    <property type="entry name" value="Malic_NAD-bd"/>
</dbReference>
<evidence type="ECO:0000259" key="9">
    <source>
        <dbReference type="SMART" id="SM01274"/>
    </source>
</evidence>
<dbReference type="PIRSF" id="PIRSF000106">
    <property type="entry name" value="ME"/>
    <property type="match status" value="1"/>
</dbReference>
<dbReference type="PANTHER" id="PTHR43237:SF4">
    <property type="entry name" value="NADP-DEPENDENT MALIC ENZYME"/>
    <property type="match status" value="1"/>
</dbReference>
<dbReference type="STRING" id="517418.Ctha_2660"/>
<evidence type="ECO:0000256" key="6">
    <source>
        <dbReference type="PIRSR" id="PIRSR000106-2"/>
    </source>
</evidence>
<dbReference type="RefSeq" id="WP_012501191.1">
    <property type="nucleotide sequence ID" value="NC_011026.1"/>
</dbReference>
<keyword evidence="4 10" id="KW-0560">Oxidoreductase</keyword>
<feature type="domain" description="Malic enzyme N-terminal" evidence="9">
    <location>
        <begin position="15"/>
        <end position="148"/>
    </location>
</feature>
<dbReference type="AlphaFoldDB" id="B3QYN6"/>
<dbReference type="Gene3D" id="3.40.50.720">
    <property type="entry name" value="NAD(P)-binding Rossmann-like Domain"/>
    <property type="match status" value="1"/>
</dbReference>
<dbReference type="Pfam" id="PF03949">
    <property type="entry name" value="Malic_M"/>
    <property type="match status" value="1"/>
</dbReference>
<evidence type="ECO:0000256" key="1">
    <source>
        <dbReference type="ARBA" id="ARBA00001936"/>
    </source>
</evidence>
<dbReference type="HOGENOM" id="CLU_034446_2_1_10"/>
<evidence type="ECO:0000256" key="3">
    <source>
        <dbReference type="ARBA" id="ARBA00022723"/>
    </source>
</evidence>
<comment type="similarity">
    <text evidence="2">Belongs to the malic enzymes family.</text>
</comment>
<evidence type="ECO:0000259" key="8">
    <source>
        <dbReference type="SMART" id="SM00919"/>
    </source>
</evidence>
<dbReference type="InterPro" id="IPR036291">
    <property type="entry name" value="NAD(P)-bd_dom_sf"/>
</dbReference>
<dbReference type="InterPro" id="IPR001891">
    <property type="entry name" value="Malic_OxRdtase"/>
</dbReference>
<keyword evidence="11" id="KW-1185">Reference proteome</keyword>
<feature type="active site" description="Proton acceptor" evidence="5">
    <location>
        <position position="91"/>
    </location>
</feature>
<dbReference type="EMBL" id="CP001100">
    <property type="protein sequence ID" value="ACF15109.1"/>
    <property type="molecule type" value="Genomic_DNA"/>
</dbReference>
<dbReference type="OrthoDB" id="9805787at2"/>
<sequence length="395" mass="42010">MDIYQESLDLHQKLGGKLSIASKVQLQNRHDLSLAYTPGVAEVSRVVAKNPEKAYELTLKKNTIAIVSDGSAVLGLGNIGAYGAIPVMEGKAVLFKEYADIDAFPICVQTQNTYEIISLVKNIAPVFAGVNLEDIAAPRCFEIEAALQDIGIPVFHDDQHGTAIVLLAALINAAKLAEKELTELKVVINGAGAAGTAIVELLLCVGYDPTVCTPVKEIIICDSKGIISRSRSDLQQSAQKMKLAMLTNREDKNGSLSDAMHGADVFIGVSVGDLVSQEMVRSMAKNPIILAMANPIPEIMPEEAKAAGACIVGTGRSDFPNQVNNVLAFPGVFRGAMDAKASRITPKMKLLAAYALANYVKSPSPEEILPSVLDKEVGRAVAKAVAEAWKSEQTA</sequence>
<dbReference type="InterPro" id="IPR012301">
    <property type="entry name" value="Malic_N_dom"/>
</dbReference>
<dbReference type="SUPFAM" id="SSF51735">
    <property type="entry name" value="NAD(P)-binding Rossmann-fold domains"/>
    <property type="match status" value="1"/>
</dbReference>
<dbReference type="GO" id="GO:0016616">
    <property type="term" value="F:oxidoreductase activity, acting on the CH-OH group of donors, NAD or NADP as acceptor"/>
    <property type="evidence" value="ECO:0007669"/>
    <property type="project" value="InterPro"/>
</dbReference>
<dbReference type="GO" id="GO:0046872">
    <property type="term" value="F:metal ion binding"/>
    <property type="evidence" value="ECO:0007669"/>
    <property type="project" value="UniProtKB-KW"/>
</dbReference>
<dbReference type="EC" id="1.1.1.38" evidence="10"/>
<dbReference type="InterPro" id="IPR046346">
    <property type="entry name" value="Aminoacid_DH-like_N_sf"/>
</dbReference>
<comment type="cofactor">
    <cofactor evidence="1">
        <name>Mn(2+)</name>
        <dbReference type="ChEBI" id="CHEBI:29035"/>
    </cofactor>
</comment>
<dbReference type="PANTHER" id="PTHR43237">
    <property type="entry name" value="NADP-DEPENDENT MALIC ENZYME"/>
    <property type="match status" value="1"/>
</dbReference>
<dbReference type="SMART" id="SM01274">
    <property type="entry name" value="malic"/>
    <property type="match status" value="1"/>
</dbReference>
<organism evidence="10 11">
    <name type="scientific">Chloroherpeton thalassium (strain ATCC 35110 / GB-78)</name>
    <dbReference type="NCBI Taxonomy" id="517418"/>
    <lineage>
        <taxon>Bacteria</taxon>
        <taxon>Pseudomonadati</taxon>
        <taxon>Chlorobiota</taxon>
        <taxon>Chlorobiia</taxon>
        <taxon>Chlorobiales</taxon>
        <taxon>Chloroherpetonaceae</taxon>
        <taxon>Chloroherpeton</taxon>
    </lineage>
</organism>
<feature type="binding site" evidence="7">
    <location>
        <position position="158"/>
    </location>
    <ligand>
        <name>a divalent metal cation</name>
        <dbReference type="ChEBI" id="CHEBI:60240"/>
    </ligand>
</feature>
<feature type="domain" description="Malic enzyme NAD-binding" evidence="8">
    <location>
        <begin position="159"/>
        <end position="390"/>
    </location>
</feature>
<evidence type="ECO:0000256" key="5">
    <source>
        <dbReference type="PIRSR" id="PIRSR000106-1"/>
    </source>
</evidence>
<accession>B3QYN6</accession>
<dbReference type="Gene3D" id="3.40.50.10380">
    <property type="entry name" value="Malic enzyme, N-terminal domain"/>
    <property type="match status" value="1"/>
</dbReference>
<evidence type="ECO:0000313" key="10">
    <source>
        <dbReference type="EMBL" id="ACF15109.1"/>
    </source>
</evidence>
<evidence type="ECO:0000256" key="7">
    <source>
        <dbReference type="PIRSR" id="PIRSR000106-3"/>
    </source>
</evidence>
<keyword evidence="3 7" id="KW-0479">Metal-binding</keyword>
<protein>
    <submittedName>
        <fullName evidence="10">Malate dehydrogenase (Oxaloacetate-decarboxylating)</fullName>
        <ecNumber evidence="10">1.1.1.38</ecNumber>
    </submittedName>
</protein>
<evidence type="ECO:0000256" key="2">
    <source>
        <dbReference type="ARBA" id="ARBA00008785"/>
    </source>
</evidence>
<dbReference type="Pfam" id="PF00390">
    <property type="entry name" value="malic"/>
    <property type="match status" value="1"/>
</dbReference>
<dbReference type="Proteomes" id="UP000001208">
    <property type="component" value="Chromosome"/>
</dbReference>
<reference evidence="10 11" key="1">
    <citation type="submission" date="2008-06" db="EMBL/GenBank/DDBJ databases">
        <title>Complete sequence of Chloroherpeton thalassium ATCC 35110.</title>
        <authorList>
            <consortium name="US DOE Joint Genome Institute"/>
            <person name="Lucas S."/>
            <person name="Copeland A."/>
            <person name="Lapidus A."/>
            <person name="Glavina del Rio T."/>
            <person name="Dalin E."/>
            <person name="Tice H."/>
            <person name="Bruce D."/>
            <person name="Goodwin L."/>
            <person name="Pitluck S."/>
            <person name="Schmutz J."/>
            <person name="Larimer F."/>
            <person name="Land M."/>
            <person name="Hauser L."/>
            <person name="Kyrpides N."/>
            <person name="Mikhailova N."/>
            <person name="Liu Z."/>
            <person name="Li T."/>
            <person name="Zhao F."/>
            <person name="Overmann J."/>
            <person name="Bryant D.A."/>
            <person name="Richardson P."/>
        </authorList>
    </citation>
    <scope>NUCLEOTIDE SEQUENCE [LARGE SCALE GENOMIC DNA]</scope>
    <source>
        <strain evidence="11">ATCC 35110 / GB-78</strain>
    </source>
</reference>
<gene>
    <name evidence="10" type="ordered locus">Ctha_2660</name>
</gene>
<dbReference type="InterPro" id="IPR037062">
    <property type="entry name" value="Malic_N_dom_sf"/>
</dbReference>
<evidence type="ECO:0000313" key="11">
    <source>
        <dbReference type="Proteomes" id="UP000001208"/>
    </source>
</evidence>
<dbReference type="InterPro" id="IPR015884">
    <property type="entry name" value="Malic_enzyme_CS"/>
</dbReference>
<dbReference type="KEGG" id="cts:Ctha_2660"/>
<dbReference type="InterPro" id="IPR045213">
    <property type="entry name" value="Malic_NAD-bd_bact_type"/>
</dbReference>
<dbReference type="PROSITE" id="PS00331">
    <property type="entry name" value="MALIC_ENZYMES"/>
    <property type="match status" value="1"/>
</dbReference>
<dbReference type="eggNOG" id="COG0281">
    <property type="taxonomic scope" value="Bacteria"/>
</dbReference>
<dbReference type="GO" id="GO:0004470">
    <property type="term" value="F:malic enzyme activity"/>
    <property type="evidence" value="ECO:0007669"/>
    <property type="project" value="InterPro"/>
</dbReference>